<evidence type="ECO:0000256" key="1">
    <source>
        <dbReference type="ARBA" id="ARBA00023067"/>
    </source>
</evidence>
<protein>
    <submittedName>
        <fullName evidence="4">DNA-binding protein HRm</fullName>
    </submittedName>
</protein>
<comment type="similarity">
    <text evidence="3">Belongs to the bacterial histone-like protein family.</text>
</comment>
<dbReference type="PANTHER" id="PTHR33175:SF3">
    <property type="entry name" value="DNA-BINDING PROTEIN HU-BETA"/>
    <property type="match status" value="1"/>
</dbReference>
<evidence type="ECO:0000256" key="3">
    <source>
        <dbReference type="RuleBase" id="RU003939"/>
    </source>
</evidence>
<keyword evidence="5" id="KW-1185">Reference proteome</keyword>
<dbReference type="Gene3D" id="4.10.520.10">
    <property type="entry name" value="IHF-like DNA-binding proteins"/>
    <property type="match status" value="1"/>
</dbReference>
<accession>A0A917YRP1</accession>
<dbReference type="GO" id="GO:0003677">
    <property type="term" value="F:DNA binding"/>
    <property type="evidence" value="ECO:0007669"/>
    <property type="project" value="UniProtKB-KW"/>
</dbReference>
<comment type="caution">
    <text evidence="4">The sequence shown here is derived from an EMBL/GenBank/DDBJ whole genome shotgun (WGS) entry which is preliminary data.</text>
</comment>
<gene>
    <name evidence="4" type="ORF">GCM10012289_09130</name>
</gene>
<dbReference type="InterPro" id="IPR000119">
    <property type="entry name" value="Hist_DNA-bd"/>
</dbReference>
<evidence type="ECO:0000256" key="2">
    <source>
        <dbReference type="ARBA" id="ARBA00023125"/>
    </source>
</evidence>
<dbReference type="GO" id="GO:0030527">
    <property type="term" value="F:structural constituent of chromatin"/>
    <property type="evidence" value="ECO:0007669"/>
    <property type="project" value="InterPro"/>
</dbReference>
<dbReference type="Proteomes" id="UP000646523">
    <property type="component" value="Unassembled WGS sequence"/>
</dbReference>
<dbReference type="SMART" id="SM00411">
    <property type="entry name" value="BHL"/>
    <property type="match status" value="1"/>
</dbReference>
<keyword evidence="1" id="KW-0226">DNA condensation</keyword>
<dbReference type="RefSeq" id="WP_189122692.1">
    <property type="nucleotide sequence ID" value="NZ_BMNH01000002.1"/>
</dbReference>
<dbReference type="PANTHER" id="PTHR33175">
    <property type="entry name" value="DNA-BINDING PROTEIN HU"/>
    <property type="match status" value="1"/>
</dbReference>
<name>A0A917YRP1_9ACTN</name>
<evidence type="ECO:0000313" key="5">
    <source>
        <dbReference type="Proteomes" id="UP000646523"/>
    </source>
</evidence>
<dbReference type="EMBL" id="BMNH01000002">
    <property type="protein sequence ID" value="GGO63070.1"/>
    <property type="molecule type" value="Genomic_DNA"/>
</dbReference>
<reference evidence="4" key="1">
    <citation type="journal article" date="2014" name="Int. J. Syst. Evol. Microbiol.">
        <title>Complete genome sequence of Corynebacterium casei LMG S-19264T (=DSM 44701T), isolated from a smear-ripened cheese.</title>
        <authorList>
            <consortium name="US DOE Joint Genome Institute (JGI-PGF)"/>
            <person name="Walter F."/>
            <person name="Albersmeier A."/>
            <person name="Kalinowski J."/>
            <person name="Ruckert C."/>
        </authorList>
    </citation>
    <scope>NUCLEOTIDE SEQUENCE</scope>
    <source>
        <strain evidence="4">CGMCC 4.7368</strain>
    </source>
</reference>
<dbReference type="SUPFAM" id="SSF47729">
    <property type="entry name" value="IHF-like DNA-binding proteins"/>
    <property type="match status" value="1"/>
</dbReference>
<keyword evidence="2 4" id="KW-0238">DNA-binding</keyword>
<dbReference type="GO" id="GO:0030261">
    <property type="term" value="P:chromosome condensation"/>
    <property type="evidence" value="ECO:0007669"/>
    <property type="project" value="UniProtKB-KW"/>
</dbReference>
<dbReference type="Pfam" id="PF00216">
    <property type="entry name" value="Bac_DNA_binding"/>
    <property type="match status" value="1"/>
</dbReference>
<reference evidence="4" key="2">
    <citation type="submission" date="2020-09" db="EMBL/GenBank/DDBJ databases">
        <authorList>
            <person name="Sun Q."/>
            <person name="Zhou Y."/>
        </authorList>
    </citation>
    <scope>NUCLEOTIDE SEQUENCE</scope>
    <source>
        <strain evidence="4">CGMCC 4.7368</strain>
    </source>
</reference>
<organism evidence="4 5">
    <name type="scientific">Nonomuraea cavernae</name>
    <dbReference type="NCBI Taxonomy" id="2045107"/>
    <lineage>
        <taxon>Bacteria</taxon>
        <taxon>Bacillati</taxon>
        <taxon>Actinomycetota</taxon>
        <taxon>Actinomycetes</taxon>
        <taxon>Streptosporangiales</taxon>
        <taxon>Streptosporangiaceae</taxon>
        <taxon>Nonomuraea</taxon>
    </lineage>
</organism>
<dbReference type="AlphaFoldDB" id="A0A917YRP1"/>
<evidence type="ECO:0000313" key="4">
    <source>
        <dbReference type="EMBL" id="GGO63070.1"/>
    </source>
</evidence>
<proteinExistence type="inferred from homology"/>
<sequence>MSDNTRNLSDIAAVVADATGLSAKDAKKAVQATVYAIQQEVAQGNKVKFINFAVFELAHSKARKARNPSTGEEVDVPETWKPKATFGRGFLGLVQQTQRPTN</sequence>
<dbReference type="InterPro" id="IPR010992">
    <property type="entry name" value="IHF-like_DNA-bd_dom_sf"/>
</dbReference>